<accession>A0A366XTC8</accession>
<dbReference type="AlphaFoldDB" id="A0A366XTC8"/>
<protein>
    <submittedName>
        <fullName evidence="1">Uncharacterized protein</fullName>
    </submittedName>
</protein>
<sequence>MNKEMLKKIENVKSGKSKSEIFDKLRPPEDFGDAVELYYNNDDESFRAIVFDPETKMVFSEERLSTTEDVSEFINKTVK</sequence>
<reference evidence="1 2" key="1">
    <citation type="submission" date="2018-07" db="EMBL/GenBank/DDBJ databases">
        <title>Lottiidibacillus patelloidae gen. nov., sp. nov., isolated from the intestinal tract of a marine limpet and the reclassification of B. taeanensis BH030017T, B. algicola KMM 3737T and B. hwajinpoensis SW-72T as genus Lottiidibacillus.</title>
        <authorList>
            <person name="Liu R."/>
            <person name="Huang Z."/>
        </authorList>
    </citation>
    <scope>NUCLEOTIDE SEQUENCE [LARGE SCALE GENOMIC DNA]</scope>
    <source>
        <strain evidence="1 2">BH030017</strain>
    </source>
</reference>
<dbReference type="Proteomes" id="UP000253314">
    <property type="component" value="Unassembled WGS sequence"/>
</dbReference>
<dbReference type="EMBL" id="QOCW01000026">
    <property type="protein sequence ID" value="RBW67999.1"/>
    <property type="molecule type" value="Genomic_DNA"/>
</dbReference>
<proteinExistence type="predicted"/>
<comment type="caution">
    <text evidence="1">The sequence shown here is derived from an EMBL/GenBank/DDBJ whole genome shotgun (WGS) entry which is preliminary data.</text>
</comment>
<evidence type="ECO:0000313" key="1">
    <source>
        <dbReference type="EMBL" id="RBW67999.1"/>
    </source>
</evidence>
<organism evidence="1 2">
    <name type="scientific">Bacillus taeanensis</name>
    <dbReference type="NCBI Taxonomy" id="273032"/>
    <lineage>
        <taxon>Bacteria</taxon>
        <taxon>Bacillati</taxon>
        <taxon>Bacillota</taxon>
        <taxon>Bacilli</taxon>
        <taxon>Bacillales</taxon>
        <taxon>Bacillaceae</taxon>
        <taxon>Bacillus</taxon>
    </lineage>
</organism>
<gene>
    <name evidence="1" type="ORF">DS031_18850</name>
</gene>
<keyword evidence="2" id="KW-1185">Reference proteome</keyword>
<dbReference type="OrthoDB" id="2911767at2"/>
<name>A0A366XTC8_9BACI</name>
<dbReference type="RefSeq" id="WP_113807601.1">
    <property type="nucleotide sequence ID" value="NZ_QOCW01000026.1"/>
</dbReference>
<evidence type="ECO:0000313" key="2">
    <source>
        <dbReference type="Proteomes" id="UP000253314"/>
    </source>
</evidence>